<comment type="caution">
    <text evidence="1">The sequence shown here is derived from an EMBL/GenBank/DDBJ whole genome shotgun (WGS) entry which is preliminary data.</text>
</comment>
<protein>
    <submittedName>
        <fullName evidence="1">Uncharacterized protein</fullName>
    </submittedName>
</protein>
<dbReference type="EMBL" id="UPHL01000041">
    <property type="protein sequence ID" value="VAZ82740.1"/>
    <property type="molecule type" value="Genomic_DNA"/>
</dbReference>
<dbReference type="AlphaFoldDB" id="A0AB38UQ12"/>
<name>A0AB38UQ12_9MYCO</name>
<dbReference type="Proteomes" id="UP000279331">
    <property type="component" value="Unassembled WGS sequence"/>
</dbReference>
<accession>A0AB38UQ12</accession>
<proteinExistence type="predicted"/>
<organism evidence="1 2">
    <name type="scientific">Mycobacterium persicum</name>
    <dbReference type="NCBI Taxonomy" id="1487726"/>
    <lineage>
        <taxon>Bacteria</taxon>
        <taxon>Bacillati</taxon>
        <taxon>Actinomycetota</taxon>
        <taxon>Actinomycetes</taxon>
        <taxon>Mycobacteriales</taxon>
        <taxon>Mycobacteriaceae</taxon>
        <taxon>Mycobacterium</taxon>
    </lineage>
</organism>
<sequence>MTVFEGLAPLAQGLAPAALTFAQLAGGLAPLAPLGTHGAKTRYPRVLYEVDRFTSQANCPTRVERLRGSATECQGCQGCQATSDLHLLGANPDAKGCQPLSEAVRR</sequence>
<gene>
    <name evidence="1" type="ORF">LAUMK42_01550</name>
</gene>
<reference evidence="1 2" key="1">
    <citation type="submission" date="2018-09" db="EMBL/GenBank/DDBJ databases">
        <authorList>
            <person name="Tagini F."/>
        </authorList>
    </citation>
    <scope>NUCLEOTIDE SEQUENCE [LARGE SCALE GENOMIC DNA]</scope>
    <source>
        <strain evidence="1 2">MK42</strain>
    </source>
</reference>
<evidence type="ECO:0000313" key="1">
    <source>
        <dbReference type="EMBL" id="VAZ82740.1"/>
    </source>
</evidence>
<evidence type="ECO:0000313" key="2">
    <source>
        <dbReference type="Proteomes" id="UP000279331"/>
    </source>
</evidence>